<dbReference type="Proteomes" id="UP001607303">
    <property type="component" value="Unassembled WGS sequence"/>
</dbReference>
<keyword evidence="5 6" id="KW-0539">Nucleus</keyword>
<dbReference type="AlphaFoldDB" id="A0ABD2CKW3"/>
<keyword evidence="4 6" id="KW-0698">rRNA processing</keyword>
<accession>A0ABD2CKW3</accession>
<proteinExistence type="inferred from homology"/>
<gene>
    <name evidence="8" type="ORF">V1477_006139</name>
</gene>
<dbReference type="PANTHER" id="PTHR21738">
    <property type="entry name" value="RIBOSOMAL RNA PROCESSING PROTEIN 36 HOMOLOG"/>
    <property type="match status" value="1"/>
</dbReference>
<organism evidence="8 9">
    <name type="scientific">Vespula maculifrons</name>
    <name type="common">Eastern yellow jacket</name>
    <name type="synonym">Wasp</name>
    <dbReference type="NCBI Taxonomy" id="7453"/>
    <lineage>
        <taxon>Eukaryota</taxon>
        <taxon>Metazoa</taxon>
        <taxon>Ecdysozoa</taxon>
        <taxon>Arthropoda</taxon>
        <taxon>Hexapoda</taxon>
        <taxon>Insecta</taxon>
        <taxon>Pterygota</taxon>
        <taxon>Neoptera</taxon>
        <taxon>Endopterygota</taxon>
        <taxon>Hymenoptera</taxon>
        <taxon>Apocrita</taxon>
        <taxon>Aculeata</taxon>
        <taxon>Vespoidea</taxon>
        <taxon>Vespidae</taxon>
        <taxon>Vespinae</taxon>
        <taxon>Vespula</taxon>
    </lineage>
</organism>
<dbReference type="GO" id="GO:0006364">
    <property type="term" value="P:rRNA processing"/>
    <property type="evidence" value="ECO:0007669"/>
    <property type="project" value="UniProtKB-UniRule"/>
</dbReference>
<comment type="similarity">
    <text evidence="2 6">Belongs to the RRP36 family.</text>
</comment>
<comment type="caution">
    <text evidence="8">The sequence shown here is derived from an EMBL/GenBank/DDBJ whole genome shotgun (WGS) entry which is preliminary data.</text>
</comment>
<dbReference type="GO" id="GO:1990904">
    <property type="term" value="C:ribonucleoprotein complex"/>
    <property type="evidence" value="ECO:0007669"/>
    <property type="project" value="UniProtKB-KW"/>
</dbReference>
<dbReference type="EMBL" id="JAYRBN010000041">
    <property type="protein sequence ID" value="KAL2745748.1"/>
    <property type="molecule type" value="Genomic_DNA"/>
</dbReference>
<dbReference type="InterPro" id="IPR009292">
    <property type="entry name" value="RRP36"/>
</dbReference>
<evidence type="ECO:0000256" key="2">
    <source>
        <dbReference type="ARBA" id="ARBA00009418"/>
    </source>
</evidence>
<keyword evidence="7" id="KW-0175">Coiled coil</keyword>
<comment type="subunit">
    <text evidence="6">Associates with 90S and pre-40S pre-ribosomal particles.</text>
</comment>
<keyword evidence="3 6" id="KW-0690">Ribosome biogenesis</keyword>
<comment type="subcellular location">
    <subcellularLocation>
        <location evidence="1 6">Nucleus</location>
        <location evidence="1 6">Nucleolus</location>
    </subcellularLocation>
</comment>
<name>A0ABD2CKW3_VESMC</name>
<dbReference type="PANTHER" id="PTHR21738:SF0">
    <property type="entry name" value="RIBOSOMAL RNA PROCESSING PROTEIN 36 HOMOLOG"/>
    <property type="match status" value="1"/>
</dbReference>
<evidence type="ECO:0000256" key="1">
    <source>
        <dbReference type="ARBA" id="ARBA00004604"/>
    </source>
</evidence>
<evidence type="ECO:0000256" key="6">
    <source>
        <dbReference type="RuleBase" id="RU368027"/>
    </source>
</evidence>
<protein>
    <recommendedName>
        <fullName evidence="6">rRNA biogenesis protein RRP36</fullName>
    </recommendedName>
</protein>
<dbReference type="GO" id="GO:0005730">
    <property type="term" value="C:nucleolus"/>
    <property type="evidence" value="ECO:0007669"/>
    <property type="project" value="UniProtKB-SubCell"/>
</dbReference>
<sequence length="298" mass="35810">MFSIDNTDSFTRRKHFEVCVKRLFNSYLLYYLFIFKMNSEGYEFLDEDKNQDEIRTELSHMSFEDLQKLKEKLGTKVYNETVFGSRKKKEVLFKRENKNRPREMSTKKQVPRFREIIQIKKHIPRDPRFDSLCGDFNEKAFRNAYSFINDIKKENLVTLKSELQKTDDPKEIKKIKYLIQRLENQLREQKRKNMKEEKKIEEKKLIVKAMKSGQKPSFKKKSEKKVLDLISQYEELKNSGKLKTHIKRLRKKALHKSRPQMEQASWTNTNVEIINIFTVNQTILISTLFSRISYPISE</sequence>
<evidence type="ECO:0000256" key="5">
    <source>
        <dbReference type="ARBA" id="ARBA00023242"/>
    </source>
</evidence>
<dbReference type="Pfam" id="PF06102">
    <property type="entry name" value="RRP36"/>
    <property type="match status" value="1"/>
</dbReference>
<evidence type="ECO:0000256" key="4">
    <source>
        <dbReference type="ARBA" id="ARBA00022552"/>
    </source>
</evidence>
<feature type="coiled-coil region" evidence="7">
    <location>
        <begin position="172"/>
        <end position="239"/>
    </location>
</feature>
<evidence type="ECO:0000313" key="9">
    <source>
        <dbReference type="Proteomes" id="UP001607303"/>
    </source>
</evidence>
<evidence type="ECO:0000256" key="7">
    <source>
        <dbReference type="SAM" id="Coils"/>
    </source>
</evidence>
<reference evidence="8 9" key="1">
    <citation type="journal article" date="2024" name="Ann. Entomol. Soc. Am.">
        <title>Genomic analyses of the southern and eastern yellowjacket wasps (Hymenoptera: Vespidae) reveal evolutionary signatures of social life.</title>
        <authorList>
            <person name="Catto M.A."/>
            <person name="Caine P.B."/>
            <person name="Orr S.E."/>
            <person name="Hunt B.G."/>
            <person name="Goodisman M.A.D."/>
        </authorList>
    </citation>
    <scope>NUCLEOTIDE SEQUENCE [LARGE SCALE GENOMIC DNA]</scope>
    <source>
        <strain evidence="8">232</strain>
        <tissue evidence="8">Head and thorax</tissue>
    </source>
</reference>
<evidence type="ECO:0000256" key="3">
    <source>
        <dbReference type="ARBA" id="ARBA00022517"/>
    </source>
</evidence>
<evidence type="ECO:0000313" key="8">
    <source>
        <dbReference type="EMBL" id="KAL2745748.1"/>
    </source>
</evidence>
<keyword evidence="6" id="KW-0687">Ribonucleoprotein</keyword>
<keyword evidence="9" id="KW-1185">Reference proteome</keyword>
<comment type="function">
    <text evidence="6">Component of the 90S pre-ribosome involved in the maturation of rRNAs. Required for early cleavages of the pre-RNAs in the 40S ribosomal subunit maturation pathway.</text>
</comment>